<dbReference type="SUPFAM" id="SSF47413">
    <property type="entry name" value="lambda repressor-like DNA-binding domains"/>
    <property type="match status" value="1"/>
</dbReference>
<keyword evidence="3" id="KW-1185">Reference proteome</keyword>
<comment type="caution">
    <text evidence="2">The sequence shown here is derived from an EMBL/GenBank/DDBJ whole genome shotgun (WGS) entry which is preliminary data.</text>
</comment>
<evidence type="ECO:0000313" key="3">
    <source>
        <dbReference type="Proteomes" id="UP000818323"/>
    </source>
</evidence>
<dbReference type="CDD" id="cd00093">
    <property type="entry name" value="HTH_XRE"/>
    <property type="match status" value="1"/>
</dbReference>
<protein>
    <submittedName>
        <fullName evidence="2">Helix-turn-helix domain-containing protein</fullName>
    </submittedName>
</protein>
<evidence type="ECO:0000259" key="1">
    <source>
        <dbReference type="PROSITE" id="PS50943"/>
    </source>
</evidence>
<dbReference type="Pfam" id="PF01381">
    <property type="entry name" value="HTH_3"/>
    <property type="match status" value="1"/>
</dbReference>
<reference evidence="2 3" key="1">
    <citation type="submission" date="2020-01" db="EMBL/GenBank/DDBJ databases">
        <title>Microvirga sp. nov., an arsenate reduction bacterium isolated from Tibet hotspring sediments.</title>
        <authorList>
            <person name="Yuan C.-G."/>
        </authorList>
    </citation>
    <scope>NUCLEOTIDE SEQUENCE [LARGE SCALE GENOMIC DNA]</scope>
    <source>
        <strain evidence="2 3">SYSU G3D203</strain>
    </source>
</reference>
<dbReference type="InterPro" id="IPR001387">
    <property type="entry name" value="Cro/C1-type_HTH"/>
</dbReference>
<accession>A0ABW9Z981</accession>
<sequence length="113" mass="12481">MRTVDVTDREHRCSVRQDTDLERRAAEFAHRFGSLVRERRRALGLLQDQVALATGVGRRFLIDLEAGKPTCQIGRSLLVAEALGLRLTDALAVLAEGTATPSDELPDVPEEED</sequence>
<dbReference type="SMART" id="SM00530">
    <property type="entry name" value="HTH_XRE"/>
    <property type="match status" value="1"/>
</dbReference>
<dbReference type="PROSITE" id="PS50943">
    <property type="entry name" value="HTH_CROC1"/>
    <property type="match status" value="1"/>
</dbReference>
<evidence type="ECO:0000313" key="2">
    <source>
        <dbReference type="EMBL" id="NBJ27199.1"/>
    </source>
</evidence>
<organism evidence="2 3">
    <name type="scientific">Microvirga arsenatis</name>
    <dbReference type="NCBI Taxonomy" id="2692265"/>
    <lineage>
        <taxon>Bacteria</taxon>
        <taxon>Pseudomonadati</taxon>
        <taxon>Pseudomonadota</taxon>
        <taxon>Alphaproteobacteria</taxon>
        <taxon>Hyphomicrobiales</taxon>
        <taxon>Methylobacteriaceae</taxon>
        <taxon>Microvirga</taxon>
    </lineage>
</organism>
<dbReference type="Gene3D" id="1.10.260.40">
    <property type="entry name" value="lambda repressor-like DNA-binding domains"/>
    <property type="match status" value="1"/>
</dbReference>
<feature type="domain" description="HTH cro/C1-type" evidence="1">
    <location>
        <begin position="36"/>
        <end position="90"/>
    </location>
</feature>
<gene>
    <name evidence="2" type="ORF">GR303_23030</name>
</gene>
<dbReference type="EMBL" id="JAAAXJ010000031">
    <property type="protein sequence ID" value="NBJ27199.1"/>
    <property type="molecule type" value="Genomic_DNA"/>
</dbReference>
<proteinExistence type="predicted"/>
<dbReference type="Proteomes" id="UP000818323">
    <property type="component" value="Unassembled WGS sequence"/>
</dbReference>
<name>A0ABW9Z981_9HYPH</name>
<dbReference type="InterPro" id="IPR010982">
    <property type="entry name" value="Lambda_DNA-bd_dom_sf"/>
</dbReference>